<comment type="caution">
    <text evidence="1">The sequence shown here is derived from an EMBL/GenBank/DDBJ whole genome shotgun (WGS) entry which is preliminary data.</text>
</comment>
<evidence type="ECO:0000313" key="2">
    <source>
        <dbReference type="Proteomes" id="UP001218188"/>
    </source>
</evidence>
<protein>
    <submittedName>
        <fullName evidence="1">Uncharacterized protein</fullName>
    </submittedName>
</protein>
<accession>A0AAD6SM41</accession>
<dbReference type="EMBL" id="JARJCM010000108">
    <property type="protein sequence ID" value="KAJ7028780.1"/>
    <property type="molecule type" value="Genomic_DNA"/>
</dbReference>
<sequence length="114" mass="13497">MPSPRLHAARPHRPLVWRSTGRYRGPPFDPSKVRFFKIFAGEYHLSLATSTLRHFYASVIRTYLKRFGYSPPHMPYYGFRVKTPPEVGERLAFAQGLRRRIQEWFAAQDPVWFD</sequence>
<dbReference type="AlphaFoldDB" id="A0AAD6SM41"/>
<gene>
    <name evidence="1" type="ORF">C8F04DRAFT_1265532</name>
</gene>
<keyword evidence="2" id="KW-1185">Reference proteome</keyword>
<evidence type="ECO:0000313" key="1">
    <source>
        <dbReference type="EMBL" id="KAJ7028780.1"/>
    </source>
</evidence>
<reference evidence="1" key="1">
    <citation type="submission" date="2023-03" db="EMBL/GenBank/DDBJ databases">
        <title>Massive genome expansion in bonnet fungi (Mycena s.s.) driven by repeated elements and novel gene families across ecological guilds.</title>
        <authorList>
            <consortium name="Lawrence Berkeley National Laboratory"/>
            <person name="Harder C.B."/>
            <person name="Miyauchi S."/>
            <person name="Viragh M."/>
            <person name="Kuo A."/>
            <person name="Thoen E."/>
            <person name="Andreopoulos B."/>
            <person name="Lu D."/>
            <person name="Skrede I."/>
            <person name="Drula E."/>
            <person name="Henrissat B."/>
            <person name="Morin E."/>
            <person name="Kohler A."/>
            <person name="Barry K."/>
            <person name="LaButti K."/>
            <person name="Morin E."/>
            <person name="Salamov A."/>
            <person name="Lipzen A."/>
            <person name="Mereny Z."/>
            <person name="Hegedus B."/>
            <person name="Baldrian P."/>
            <person name="Stursova M."/>
            <person name="Weitz H."/>
            <person name="Taylor A."/>
            <person name="Grigoriev I.V."/>
            <person name="Nagy L.G."/>
            <person name="Martin F."/>
            <person name="Kauserud H."/>
        </authorList>
    </citation>
    <scope>NUCLEOTIDE SEQUENCE</scope>
    <source>
        <strain evidence="1">CBHHK200</strain>
    </source>
</reference>
<dbReference type="Proteomes" id="UP001218188">
    <property type="component" value="Unassembled WGS sequence"/>
</dbReference>
<organism evidence="1 2">
    <name type="scientific">Mycena alexandri</name>
    <dbReference type="NCBI Taxonomy" id="1745969"/>
    <lineage>
        <taxon>Eukaryota</taxon>
        <taxon>Fungi</taxon>
        <taxon>Dikarya</taxon>
        <taxon>Basidiomycota</taxon>
        <taxon>Agaricomycotina</taxon>
        <taxon>Agaricomycetes</taxon>
        <taxon>Agaricomycetidae</taxon>
        <taxon>Agaricales</taxon>
        <taxon>Marasmiineae</taxon>
        <taxon>Mycenaceae</taxon>
        <taxon>Mycena</taxon>
    </lineage>
</organism>
<name>A0AAD6SM41_9AGAR</name>
<proteinExistence type="predicted"/>